<evidence type="ECO:0000313" key="2">
    <source>
        <dbReference type="Proteomes" id="UP000580250"/>
    </source>
</evidence>
<name>A0A6V7VUZ8_MELEN</name>
<protein>
    <submittedName>
        <fullName evidence="1">Uncharacterized protein</fullName>
    </submittedName>
</protein>
<comment type="caution">
    <text evidence="1">The sequence shown here is derived from an EMBL/GenBank/DDBJ whole genome shotgun (WGS) entry which is preliminary data.</text>
</comment>
<gene>
    <name evidence="1" type="ORF">MENT_LOCUS30735</name>
</gene>
<dbReference type="EMBL" id="CAJEWN010000327">
    <property type="protein sequence ID" value="CAD2178780.1"/>
    <property type="molecule type" value="Genomic_DNA"/>
</dbReference>
<reference evidence="1 2" key="1">
    <citation type="submission" date="2020-08" db="EMBL/GenBank/DDBJ databases">
        <authorList>
            <person name="Koutsovoulos G."/>
            <person name="Danchin GJ E."/>
        </authorList>
    </citation>
    <scope>NUCLEOTIDE SEQUENCE [LARGE SCALE GENOMIC DNA]</scope>
</reference>
<accession>A0A6V7VUZ8</accession>
<proteinExistence type="predicted"/>
<organism evidence="1 2">
    <name type="scientific">Meloidogyne enterolobii</name>
    <name type="common">Root-knot nematode worm</name>
    <name type="synonym">Meloidogyne mayaguensis</name>
    <dbReference type="NCBI Taxonomy" id="390850"/>
    <lineage>
        <taxon>Eukaryota</taxon>
        <taxon>Metazoa</taxon>
        <taxon>Ecdysozoa</taxon>
        <taxon>Nematoda</taxon>
        <taxon>Chromadorea</taxon>
        <taxon>Rhabditida</taxon>
        <taxon>Tylenchina</taxon>
        <taxon>Tylenchomorpha</taxon>
        <taxon>Tylenchoidea</taxon>
        <taxon>Meloidogynidae</taxon>
        <taxon>Meloidogyninae</taxon>
        <taxon>Meloidogyne</taxon>
    </lineage>
</organism>
<dbReference type="Proteomes" id="UP000580250">
    <property type="component" value="Unassembled WGS sequence"/>
</dbReference>
<evidence type="ECO:0000313" key="1">
    <source>
        <dbReference type="EMBL" id="CAD2178780.1"/>
    </source>
</evidence>
<sequence>MEAKNVKIFLITQMRNENFPQNTIKIMLTKGKADNGVEYIQNS</sequence>
<dbReference type="AlphaFoldDB" id="A0A6V7VUZ8"/>